<dbReference type="Gene3D" id="1.10.1740.10">
    <property type="match status" value="1"/>
</dbReference>
<sequence length="191" mass="20356">MSPANAQTSLRDLAAGARDGDADATNELMAAVHQLAVRYARGKLGRFSAAADAAADAAQEVCVAVLTALPRYSDRGAPFEAFVYRIAANKVADVQRSVIRRPAPTDEIPETVDERPGPEECALTGDESGRLWAMLDRLSPQHREILTLRVAVGLSAEETADALGMSAGAVRVAQHRALCRLRGFFDEDAAP</sequence>
<dbReference type="EMBL" id="RJJQ01000008">
    <property type="protein sequence ID" value="RNI22231.1"/>
    <property type="molecule type" value="Genomic_DNA"/>
</dbReference>
<dbReference type="GO" id="GO:0003677">
    <property type="term" value="F:DNA binding"/>
    <property type="evidence" value="ECO:0007669"/>
    <property type="project" value="UniProtKB-KW"/>
</dbReference>
<protein>
    <submittedName>
        <fullName evidence="8">Sigma-70 family RNA polymerase sigma factor</fullName>
    </submittedName>
</protein>
<dbReference type="NCBIfam" id="NF007230">
    <property type="entry name" value="PRK09648.1"/>
    <property type="match status" value="1"/>
</dbReference>
<dbReference type="Pfam" id="PF04542">
    <property type="entry name" value="Sigma70_r2"/>
    <property type="match status" value="1"/>
</dbReference>
<evidence type="ECO:0000313" key="8">
    <source>
        <dbReference type="EMBL" id="RNI22231.1"/>
    </source>
</evidence>
<organism evidence="8 9">
    <name type="scientific">Flexivirga caeni</name>
    <dbReference type="NCBI Taxonomy" id="2294115"/>
    <lineage>
        <taxon>Bacteria</taxon>
        <taxon>Bacillati</taxon>
        <taxon>Actinomycetota</taxon>
        <taxon>Actinomycetes</taxon>
        <taxon>Micrococcales</taxon>
        <taxon>Dermacoccaceae</taxon>
        <taxon>Flexivirga</taxon>
    </lineage>
</organism>
<keyword evidence="3" id="KW-0731">Sigma factor</keyword>
<dbReference type="OrthoDB" id="160825at2"/>
<dbReference type="PANTHER" id="PTHR43133:SF58">
    <property type="entry name" value="ECF RNA POLYMERASE SIGMA FACTOR SIGD"/>
    <property type="match status" value="1"/>
</dbReference>
<dbReference type="SUPFAM" id="SSF88946">
    <property type="entry name" value="Sigma2 domain of RNA polymerase sigma factors"/>
    <property type="match status" value="1"/>
</dbReference>
<dbReference type="InterPro" id="IPR036388">
    <property type="entry name" value="WH-like_DNA-bd_sf"/>
</dbReference>
<feature type="domain" description="RNA polymerase sigma-70 region 2" evidence="6">
    <location>
        <begin position="31"/>
        <end position="96"/>
    </location>
</feature>
<dbReference type="GO" id="GO:0016987">
    <property type="term" value="F:sigma factor activity"/>
    <property type="evidence" value="ECO:0007669"/>
    <property type="project" value="UniProtKB-KW"/>
</dbReference>
<comment type="caution">
    <text evidence="8">The sequence shown here is derived from an EMBL/GenBank/DDBJ whole genome shotgun (WGS) entry which is preliminary data.</text>
</comment>
<name>A0A3M9M9I3_9MICO</name>
<dbReference type="SUPFAM" id="SSF88659">
    <property type="entry name" value="Sigma3 and sigma4 domains of RNA polymerase sigma factors"/>
    <property type="match status" value="1"/>
</dbReference>
<dbReference type="InterPro" id="IPR013249">
    <property type="entry name" value="RNA_pol_sigma70_r4_t2"/>
</dbReference>
<feature type="domain" description="RNA polymerase sigma factor 70 region 4 type 2" evidence="7">
    <location>
        <begin position="130"/>
        <end position="178"/>
    </location>
</feature>
<dbReference type="InterPro" id="IPR013325">
    <property type="entry name" value="RNA_pol_sigma_r2"/>
</dbReference>
<keyword evidence="4" id="KW-0238">DNA-binding</keyword>
<evidence type="ECO:0000256" key="1">
    <source>
        <dbReference type="ARBA" id="ARBA00010641"/>
    </source>
</evidence>
<evidence type="ECO:0000259" key="6">
    <source>
        <dbReference type="Pfam" id="PF04542"/>
    </source>
</evidence>
<dbReference type="InterPro" id="IPR039425">
    <property type="entry name" value="RNA_pol_sigma-70-like"/>
</dbReference>
<reference evidence="8 9" key="1">
    <citation type="submission" date="2018-11" db="EMBL/GenBank/DDBJ databases">
        <title>Draft genome of Simplicispira Flexivirga sp. BO-16.</title>
        <authorList>
            <person name="Im W.T."/>
        </authorList>
    </citation>
    <scope>NUCLEOTIDE SEQUENCE [LARGE SCALE GENOMIC DNA]</scope>
    <source>
        <strain evidence="8 9">BO-16</strain>
    </source>
</reference>
<accession>A0A3M9M9I3</accession>
<dbReference type="InterPro" id="IPR007627">
    <property type="entry name" value="RNA_pol_sigma70_r2"/>
</dbReference>
<proteinExistence type="inferred from homology"/>
<dbReference type="CDD" id="cd06171">
    <property type="entry name" value="Sigma70_r4"/>
    <property type="match status" value="1"/>
</dbReference>
<dbReference type="InterPro" id="IPR014284">
    <property type="entry name" value="RNA_pol_sigma-70_dom"/>
</dbReference>
<keyword evidence="5" id="KW-0804">Transcription</keyword>
<evidence type="ECO:0000256" key="5">
    <source>
        <dbReference type="ARBA" id="ARBA00023163"/>
    </source>
</evidence>
<gene>
    <name evidence="8" type="ORF">EFY87_09660</name>
</gene>
<dbReference type="Proteomes" id="UP000271678">
    <property type="component" value="Unassembled WGS sequence"/>
</dbReference>
<dbReference type="RefSeq" id="WP_123271270.1">
    <property type="nucleotide sequence ID" value="NZ_RJJQ01000008.1"/>
</dbReference>
<comment type="similarity">
    <text evidence="1">Belongs to the sigma-70 factor family. ECF subfamily.</text>
</comment>
<evidence type="ECO:0000256" key="3">
    <source>
        <dbReference type="ARBA" id="ARBA00023082"/>
    </source>
</evidence>
<keyword evidence="9" id="KW-1185">Reference proteome</keyword>
<evidence type="ECO:0000256" key="2">
    <source>
        <dbReference type="ARBA" id="ARBA00023015"/>
    </source>
</evidence>
<dbReference type="AlphaFoldDB" id="A0A3M9M9I3"/>
<dbReference type="InterPro" id="IPR013324">
    <property type="entry name" value="RNA_pol_sigma_r3/r4-like"/>
</dbReference>
<evidence type="ECO:0000256" key="4">
    <source>
        <dbReference type="ARBA" id="ARBA00023125"/>
    </source>
</evidence>
<keyword evidence="2" id="KW-0805">Transcription regulation</keyword>
<dbReference type="Pfam" id="PF08281">
    <property type="entry name" value="Sigma70_r4_2"/>
    <property type="match status" value="1"/>
</dbReference>
<dbReference type="GO" id="GO:0006352">
    <property type="term" value="P:DNA-templated transcription initiation"/>
    <property type="evidence" value="ECO:0007669"/>
    <property type="project" value="InterPro"/>
</dbReference>
<dbReference type="Gene3D" id="1.10.10.10">
    <property type="entry name" value="Winged helix-like DNA-binding domain superfamily/Winged helix DNA-binding domain"/>
    <property type="match status" value="1"/>
</dbReference>
<dbReference type="NCBIfam" id="TIGR02937">
    <property type="entry name" value="sigma70-ECF"/>
    <property type="match status" value="1"/>
</dbReference>
<evidence type="ECO:0000259" key="7">
    <source>
        <dbReference type="Pfam" id="PF08281"/>
    </source>
</evidence>
<evidence type="ECO:0000313" key="9">
    <source>
        <dbReference type="Proteomes" id="UP000271678"/>
    </source>
</evidence>
<dbReference type="PANTHER" id="PTHR43133">
    <property type="entry name" value="RNA POLYMERASE ECF-TYPE SIGMA FACTO"/>
    <property type="match status" value="1"/>
</dbReference>